<dbReference type="RefSeq" id="WP_220105106.1">
    <property type="nucleotide sequence ID" value="NZ_JAHZSS010000023.1"/>
</dbReference>
<dbReference type="InterPro" id="IPR051159">
    <property type="entry name" value="Hexapeptide_acetyltransf"/>
</dbReference>
<dbReference type="Gene3D" id="2.160.10.10">
    <property type="entry name" value="Hexapeptide repeat proteins"/>
    <property type="match status" value="1"/>
</dbReference>
<dbReference type="PANTHER" id="PTHR23416:SF78">
    <property type="entry name" value="LIPOPOLYSACCHARIDE BIOSYNTHESIS O-ACETYL TRANSFERASE WBBJ-RELATED"/>
    <property type="match status" value="1"/>
</dbReference>
<keyword evidence="4" id="KW-1185">Reference proteome</keyword>
<dbReference type="InterPro" id="IPR011004">
    <property type="entry name" value="Trimer_LpxA-like_sf"/>
</dbReference>
<protein>
    <submittedName>
        <fullName evidence="3">Acyltransferase</fullName>
    </submittedName>
</protein>
<dbReference type="SUPFAM" id="SSF51161">
    <property type="entry name" value="Trimeric LpxA-like enzymes"/>
    <property type="match status" value="1"/>
</dbReference>
<dbReference type="InterPro" id="IPR018357">
    <property type="entry name" value="Hexapep_transf_CS"/>
</dbReference>
<accession>A0ABS7EJH5</accession>
<evidence type="ECO:0000256" key="1">
    <source>
        <dbReference type="ARBA" id="ARBA00022679"/>
    </source>
</evidence>
<gene>
    <name evidence="3" type="ORF">K0504_15705</name>
</gene>
<evidence type="ECO:0000256" key="2">
    <source>
        <dbReference type="ARBA" id="ARBA00022737"/>
    </source>
</evidence>
<organism evidence="3 4">
    <name type="scientific">Neiella holothuriorum</name>
    <dbReference type="NCBI Taxonomy" id="2870530"/>
    <lineage>
        <taxon>Bacteria</taxon>
        <taxon>Pseudomonadati</taxon>
        <taxon>Pseudomonadota</taxon>
        <taxon>Gammaproteobacteria</taxon>
        <taxon>Alteromonadales</taxon>
        <taxon>Echinimonadaceae</taxon>
        <taxon>Neiella</taxon>
    </lineage>
</organism>
<keyword evidence="3" id="KW-0012">Acyltransferase</keyword>
<evidence type="ECO:0000313" key="3">
    <source>
        <dbReference type="EMBL" id="MBW8192484.1"/>
    </source>
</evidence>
<name>A0ABS7EJH5_9GAMM</name>
<dbReference type="Proteomes" id="UP001166251">
    <property type="component" value="Unassembled WGS sequence"/>
</dbReference>
<keyword evidence="2" id="KW-0677">Repeat</keyword>
<proteinExistence type="predicted"/>
<dbReference type="CDD" id="cd04647">
    <property type="entry name" value="LbH_MAT_like"/>
    <property type="match status" value="1"/>
</dbReference>
<dbReference type="PROSITE" id="PS00101">
    <property type="entry name" value="HEXAPEP_TRANSFERASES"/>
    <property type="match status" value="1"/>
</dbReference>
<dbReference type="GO" id="GO:0016746">
    <property type="term" value="F:acyltransferase activity"/>
    <property type="evidence" value="ECO:0007669"/>
    <property type="project" value="UniProtKB-KW"/>
</dbReference>
<dbReference type="EMBL" id="JAHZSS010000023">
    <property type="protein sequence ID" value="MBW8192484.1"/>
    <property type="molecule type" value="Genomic_DNA"/>
</dbReference>
<comment type="caution">
    <text evidence="3">The sequence shown here is derived from an EMBL/GenBank/DDBJ whole genome shotgun (WGS) entry which is preliminary data.</text>
</comment>
<evidence type="ECO:0000313" key="4">
    <source>
        <dbReference type="Proteomes" id="UP001166251"/>
    </source>
</evidence>
<reference evidence="3" key="1">
    <citation type="submission" date="2021-07" db="EMBL/GenBank/DDBJ databases">
        <title>Neiella marina sp. nov., isolated from the intestinal content of sea cucumber Apostichopus japonicus.</title>
        <authorList>
            <person name="Bai X."/>
        </authorList>
    </citation>
    <scope>NUCLEOTIDE SEQUENCE</scope>
    <source>
        <strain evidence="3">126</strain>
    </source>
</reference>
<sequence>MMTTWLDKTRCWIKHSDAKPLQALVNHAKALRLVSLPRWRMVFATCYTLRQIVIGALHTCLRLCWWTPLFRAKVLGSCCRLYLYSGIPLISGKLQLYVGDSCRISGHTTFSGRSDRHIEPVIYVGNNVDIGWRTTIAVGRRVELHDNVRIAGECFLAGYPGHPLDANKRAQGLPCEQQQVGDIVLQRDVWLATGVKVMAGVCIGEGTVVAAGSVVCTSLPAGVLAGGVPARVIRRLSEGAA</sequence>
<keyword evidence="1" id="KW-0808">Transferase</keyword>
<dbReference type="PANTHER" id="PTHR23416">
    <property type="entry name" value="SIALIC ACID SYNTHASE-RELATED"/>
    <property type="match status" value="1"/>
</dbReference>